<evidence type="ECO:0000313" key="2">
    <source>
        <dbReference type="Proteomes" id="UP001152622"/>
    </source>
</evidence>
<organism evidence="1 2">
    <name type="scientific">Synaphobranchus kaupii</name>
    <name type="common">Kaup's arrowtooth eel</name>
    <dbReference type="NCBI Taxonomy" id="118154"/>
    <lineage>
        <taxon>Eukaryota</taxon>
        <taxon>Metazoa</taxon>
        <taxon>Chordata</taxon>
        <taxon>Craniata</taxon>
        <taxon>Vertebrata</taxon>
        <taxon>Euteleostomi</taxon>
        <taxon>Actinopterygii</taxon>
        <taxon>Neopterygii</taxon>
        <taxon>Teleostei</taxon>
        <taxon>Anguilliformes</taxon>
        <taxon>Synaphobranchidae</taxon>
        <taxon>Synaphobranchus</taxon>
    </lineage>
</organism>
<dbReference type="Proteomes" id="UP001152622">
    <property type="component" value="Chromosome 18"/>
</dbReference>
<protein>
    <submittedName>
        <fullName evidence="1">Uncharacterized protein</fullName>
    </submittedName>
</protein>
<keyword evidence="2" id="KW-1185">Reference proteome</keyword>
<gene>
    <name evidence="1" type="ORF">SKAU_G00375080</name>
</gene>
<dbReference type="AlphaFoldDB" id="A0A9Q1EGZ2"/>
<dbReference type="EMBL" id="JAINUF010000018">
    <property type="protein sequence ID" value="KAJ8338542.1"/>
    <property type="molecule type" value="Genomic_DNA"/>
</dbReference>
<comment type="caution">
    <text evidence="1">The sequence shown here is derived from an EMBL/GenBank/DDBJ whole genome shotgun (WGS) entry which is preliminary data.</text>
</comment>
<proteinExistence type="predicted"/>
<reference evidence="1" key="1">
    <citation type="journal article" date="2023" name="Science">
        <title>Genome structures resolve the early diversification of teleost fishes.</title>
        <authorList>
            <person name="Parey E."/>
            <person name="Louis A."/>
            <person name="Montfort J."/>
            <person name="Bouchez O."/>
            <person name="Roques C."/>
            <person name="Iampietro C."/>
            <person name="Lluch J."/>
            <person name="Castinel A."/>
            <person name="Donnadieu C."/>
            <person name="Desvignes T."/>
            <person name="Floi Bucao C."/>
            <person name="Jouanno E."/>
            <person name="Wen M."/>
            <person name="Mejri S."/>
            <person name="Dirks R."/>
            <person name="Jansen H."/>
            <person name="Henkel C."/>
            <person name="Chen W.J."/>
            <person name="Zahm M."/>
            <person name="Cabau C."/>
            <person name="Klopp C."/>
            <person name="Thompson A.W."/>
            <person name="Robinson-Rechavi M."/>
            <person name="Braasch I."/>
            <person name="Lecointre G."/>
            <person name="Bobe J."/>
            <person name="Postlethwait J.H."/>
            <person name="Berthelot C."/>
            <person name="Roest Crollius H."/>
            <person name="Guiguen Y."/>
        </authorList>
    </citation>
    <scope>NUCLEOTIDE SEQUENCE</scope>
    <source>
        <strain evidence="1">WJC10195</strain>
    </source>
</reference>
<evidence type="ECO:0000313" key="1">
    <source>
        <dbReference type="EMBL" id="KAJ8338542.1"/>
    </source>
</evidence>
<sequence>MQAPHRAPPVEVKPREDEWSRVAADLRAAPSRPWAPLLWPARTVTGEPAAPSLGPCHNVLVQFAAQ</sequence>
<accession>A0A9Q1EGZ2</accession>
<name>A0A9Q1EGZ2_SYNKA</name>